<evidence type="ECO:0000313" key="3">
    <source>
        <dbReference type="Proteomes" id="UP000299102"/>
    </source>
</evidence>
<organism evidence="2 3">
    <name type="scientific">Eumeta variegata</name>
    <name type="common">Bagworm moth</name>
    <name type="synonym">Eumeta japonica</name>
    <dbReference type="NCBI Taxonomy" id="151549"/>
    <lineage>
        <taxon>Eukaryota</taxon>
        <taxon>Metazoa</taxon>
        <taxon>Ecdysozoa</taxon>
        <taxon>Arthropoda</taxon>
        <taxon>Hexapoda</taxon>
        <taxon>Insecta</taxon>
        <taxon>Pterygota</taxon>
        <taxon>Neoptera</taxon>
        <taxon>Endopterygota</taxon>
        <taxon>Lepidoptera</taxon>
        <taxon>Glossata</taxon>
        <taxon>Ditrysia</taxon>
        <taxon>Tineoidea</taxon>
        <taxon>Psychidae</taxon>
        <taxon>Oiketicinae</taxon>
        <taxon>Eumeta</taxon>
    </lineage>
</organism>
<dbReference type="EMBL" id="BGZK01000227">
    <property type="protein sequence ID" value="GBP29977.1"/>
    <property type="molecule type" value="Genomic_DNA"/>
</dbReference>
<comment type="caution">
    <text evidence="2">The sequence shown here is derived from an EMBL/GenBank/DDBJ whole genome shotgun (WGS) entry which is preliminary data.</text>
</comment>
<evidence type="ECO:0000313" key="2">
    <source>
        <dbReference type="EMBL" id="GBP29977.1"/>
    </source>
</evidence>
<reference evidence="2 3" key="1">
    <citation type="journal article" date="2019" name="Commun. Biol.">
        <title>The bagworm genome reveals a unique fibroin gene that provides high tensile strength.</title>
        <authorList>
            <person name="Kono N."/>
            <person name="Nakamura H."/>
            <person name="Ohtoshi R."/>
            <person name="Tomita M."/>
            <person name="Numata K."/>
            <person name="Arakawa K."/>
        </authorList>
    </citation>
    <scope>NUCLEOTIDE SEQUENCE [LARGE SCALE GENOMIC DNA]</scope>
</reference>
<sequence length="102" mass="10921">MNLFLYVSGRNIVAATLVGDAAPLPPFRGPPRGLRSPRIGLSLRSKGRPDDRPTRCVVESKFRLTTPENAYATSDALVRAGRAGRAARDSGSLSVRCVPVES</sequence>
<feature type="compositionally biased region" description="Low complexity" evidence="1">
    <location>
        <begin position="30"/>
        <end position="41"/>
    </location>
</feature>
<feature type="region of interest" description="Disordered" evidence="1">
    <location>
        <begin position="24"/>
        <end position="54"/>
    </location>
</feature>
<evidence type="ECO:0000256" key="1">
    <source>
        <dbReference type="SAM" id="MobiDB-lite"/>
    </source>
</evidence>
<dbReference type="Proteomes" id="UP000299102">
    <property type="component" value="Unassembled WGS sequence"/>
</dbReference>
<proteinExistence type="predicted"/>
<name>A0A4C1UVD4_EUMVA</name>
<protein>
    <submittedName>
        <fullName evidence="2">Uncharacterized protein</fullName>
    </submittedName>
</protein>
<dbReference type="AlphaFoldDB" id="A0A4C1UVD4"/>
<gene>
    <name evidence="2" type="ORF">EVAR_22877_1</name>
</gene>
<accession>A0A4C1UVD4</accession>
<keyword evidence="3" id="KW-1185">Reference proteome</keyword>